<proteinExistence type="inferred from homology"/>
<feature type="transmembrane region" description="Helical" evidence="6">
    <location>
        <begin position="12"/>
        <end position="32"/>
    </location>
</feature>
<dbReference type="SUPFAM" id="SSF48317">
    <property type="entry name" value="Acid phosphatase/Vanadium-dependent haloperoxidase"/>
    <property type="match status" value="1"/>
</dbReference>
<keyword evidence="9" id="KW-1185">Reference proteome</keyword>
<evidence type="ECO:0000256" key="1">
    <source>
        <dbReference type="ARBA" id="ARBA00004141"/>
    </source>
</evidence>
<feature type="transmembrane region" description="Helical" evidence="6">
    <location>
        <begin position="202"/>
        <end position="220"/>
    </location>
</feature>
<evidence type="ECO:0000256" key="5">
    <source>
        <dbReference type="ARBA" id="ARBA00023136"/>
    </source>
</evidence>
<comment type="similarity">
    <text evidence="2">Belongs to the PA-phosphatase related phosphoesterase family.</text>
</comment>
<dbReference type="Pfam" id="PF01569">
    <property type="entry name" value="PAP2"/>
    <property type="match status" value="1"/>
</dbReference>
<dbReference type="EMBL" id="MCOG01000053">
    <property type="protein sequence ID" value="ORY64676.1"/>
    <property type="molecule type" value="Genomic_DNA"/>
</dbReference>
<dbReference type="PANTHER" id="PTHR10165:SF35">
    <property type="entry name" value="RE23632P"/>
    <property type="match status" value="1"/>
</dbReference>
<dbReference type="GO" id="GO:0004601">
    <property type="term" value="F:peroxidase activity"/>
    <property type="evidence" value="ECO:0007669"/>
    <property type="project" value="UniProtKB-KW"/>
</dbReference>
<sequence length="284" mass="32892">MSSSLIKNKRSLAVDWIVLIVILALTGITSKIPPFERQFDLDDITISHPYKGDTVKMSVLIAFGLVSSFIVITGFQYYKKDLTYNYHQAIIGIALSMSISTLFAHFVKMFVGRYRPDFISVCDVDFDKVQEQYNSYNISSDIGFGPRHLFNTTICKNTKENLYEERRSFPSGHSSFSFSVMSYLSLYIAGQIHLLDKKAYMWKYFAVSIPYFFAVFVAVSRVFDYRHHWQDVTIGSIIGIVFGFLSYYYYYPSLRDSSCDKPYQRLEEVDTNERNGYREALEMA</sequence>
<protein>
    <submittedName>
        <fullName evidence="8">Acid phosphatase/Vanadium-dependent haloperoxidase</fullName>
    </submittedName>
</protein>
<accession>A0A1Y2DZZ4</accession>
<name>A0A1Y2DZZ4_9FUNG</name>
<feature type="domain" description="Phosphatidic acid phosphatase type 2/haloperoxidase" evidence="7">
    <location>
        <begin position="90"/>
        <end position="247"/>
    </location>
</feature>
<keyword evidence="5 6" id="KW-0472">Membrane</keyword>
<organism evidence="8 9">
    <name type="scientific">Neocallimastix californiae</name>
    <dbReference type="NCBI Taxonomy" id="1754190"/>
    <lineage>
        <taxon>Eukaryota</taxon>
        <taxon>Fungi</taxon>
        <taxon>Fungi incertae sedis</taxon>
        <taxon>Chytridiomycota</taxon>
        <taxon>Chytridiomycota incertae sedis</taxon>
        <taxon>Neocallimastigomycetes</taxon>
        <taxon>Neocallimastigales</taxon>
        <taxon>Neocallimastigaceae</taxon>
        <taxon>Neocallimastix</taxon>
    </lineage>
</organism>
<dbReference type="STRING" id="1754190.A0A1Y2DZZ4"/>
<evidence type="ECO:0000256" key="3">
    <source>
        <dbReference type="ARBA" id="ARBA00022692"/>
    </source>
</evidence>
<evidence type="ECO:0000256" key="6">
    <source>
        <dbReference type="SAM" id="Phobius"/>
    </source>
</evidence>
<dbReference type="InterPro" id="IPR036938">
    <property type="entry name" value="PAP2/HPO_sf"/>
</dbReference>
<keyword evidence="3 6" id="KW-0812">Transmembrane</keyword>
<dbReference type="GO" id="GO:0046839">
    <property type="term" value="P:phospholipid dephosphorylation"/>
    <property type="evidence" value="ECO:0007669"/>
    <property type="project" value="TreeGrafter"/>
</dbReference>
<keyword evidence="4 6" id="KW-1133">Transmembrane helix</keyword>
<keyword evidence="8" id="KW-0560">Oxidoreductase</keyword>
<dbReference type="Gene3D" id="1.20.144.10">
    <property type="entry name" value="Phosphatidic acid phosphatase type 2/haloperoxidase"/>
    <property type="match status" value="1"/>
</dbReference>
<evidence type="ECO:0000259" key="7">
    <source>
        <dbReference type="SMART" id="SM00014"/>
    </source>
</evidence>
<keyword evidence="8" id="KW-0575">Peroxidase</keyword>
<comment type="caution">
    <text evidence="8">The sequence shown here is derived from an EMBL/GenBank/DDBJ whole genome shotgun (WGS) entry which is preliminary data.</text>
</comment>
<dbReference type="GO" id="GO:0008195">
    <property type="term" value="F:phosphatidate phosphatase activity"/>
    <property type="evidence" value="ECO:0007669"/>
    <property type="project" value="TreeGrafter"/>
</dbReference>
<dbReference type="SMART" id="SM00014">
    <property type="entry name" value="acidPPc"/>
    <property type="match status" value="1"/>
</dbReference>
<evidence type="ECO:0000313" key="9">
    <source>
        <dbReference type="Proteomes" id="UP000193920"/>
    </source>
</evidence>
<dbReference type="Proteomes" id="UP000193920">
    <property type="component" value="Unassembled WGS sequence"/>
</dbReference>
<dbReference type="InterPro" id="IPR043216">
    <property type="entry name" value="PAP-like"/>
</dbReference>
<dbReference type="PANTHER" id="PTHR10165">
    <property type="entry name" value="LIPID PHOSPHATE PHOSPHATASE"/>
    <property type="match status" value="1"/>
</dbReference>
<comment type="subcellular location">
    <subcellularLocation>
        <location evidence="1">Membrane</location>
        <topology evidence="1">Multi-pass membrane protein</topology>
    </subcellularLocation>
</comment>
<dbReference type="OrthoDB" id="10030083at2759"/>
<evidence type="ECO:0000256" key="2">
    <source>
        <dbReference type="ARBA" id="ARBA00008816"/>
    </source>
</evidence>
<dbReference type="AlphaFoldDB" id="A0A1Y2DZZ4"/>
<dbReference type="CDD" id="cd03390">
    <property type="entry name" value="PAP2_containing_1_like"/>
    <property type="match status" value="1"/>
</dbReference>
<gene>
    <name evidence="8" type="ORF">LY90DRAFT_505002</name>
</gene>
<evidence type="ECO:0000313" key="8">
    <source>
        <dbReference type="EMBL" id="ORY64676.1"/>
    </source>
</evidence>
<dbReference type="InterPro" id="IPR000326">
    <property type="entry name" value="PAP2/HPO"/>
</dbReference>
<dbReference type="GO" id="GO:0006644">
    <property type="term" value="P:phospholipid metabolic process"/>
    <property type="evidence" value="ECO:0007669"/>
    <property type="project" value="InterPro"/>
</dbReference>
<feature type="transmembrane region" description="Helical" evidence="6">
    <location>
        <begin position="57"/>
        <end position="78"/>
    </location>
</feature>
<feature type="transmembrane region" description="Helical" evidence="6">
    <location>
        <begin position="90"/>
        <end position="111"/>
    </location>
</feature>
<feature type="transmembrane region" description="Helical" evidence="6">
    <location>
        <begin position="232"/>
        <end position="251"/>
    </location>
</feature>
<feature type="transmembrane region" description="Helical" evidence="6">
    <location>
        <begin position="176"/>
        <end position="195"/>
    </location>
</feature>
<reference evidence="8 9" key="1">
    <citation type="submission" date="2016-08" db="EMBL/GenBank/DDBJ databases">
        <title>A Parts List for Fungal Cellulosomes Revealed by Comparative Genomics.</title>
        <authorList>
            <consortium name="DOE Joint Genome Institute"/>
            <person name="Haitjema C.H."/>
            <person name="Gilmore S.P."/>
            <person name="Henske J.K."/>
            <person name="Solomon K.V."/>
            <person name="De Groot R."/>
            <person name="Kuo A."/>
            <person name="Mondo S.J."/>
            <person name="Salamov A.A."/>
            <person name="Labutti K."/>
            <person name="Zhao Z."/>
            <person name="Chiniquy J."/>
            <person name="Barry K."/>
            <person name="Brewer H.M."/>
            <person name="Purvine S.O."/>
            <person name="Wright A.T."/>
            <person name="Boxma B."/>
            <person name="Van Alen T."/>
            <person name="Hackstein J.H."/>
            <person name="Baker S.E."/>
            <person name="Grigoriev I.V."/>
            <person name="O'Malley M.A."/>
        </authorList>
    </citation>
    <scope>NUCLEOTIDE SEQUENCE [LARGE SCALE GENOMIC DNA]</scope>
    <source>
        <strain evidence="8 9">G1</strain>
    </source>
</reference>
<evidence type="ECO:0000256" key="4">
    <source>
        <dbReference type="ARBA" id="ARBA00022989"/>
    </source>
</evidence>
<dbReference type="GO" id="GO:0016020">
    <property type="term" value="C:membrane"/>
    <property type="evidence" value="ECO:0007669"/>
    <property type="project" value="UniProtKB-SubCell"/>
</dbReference>